<dbReference type="PANTHER" id="PTHR47371">
    <property type="entry name" value="LIPOTEICHOIC ACID SYNTHASE"/>
    <property type="match status" value="1"/>
</dbReference>
<accession>H3NQ97</accession>
<dbReference type="Gene3D" id="3.40.720.10">
    <property type="entry name" value="Alkaline Phosphatase, subunit A"/>
    <property type="match status" value="1"/>
</dbReference>
<keyword evidence="11" id="KW-1185">Reference proteome</keyword>
<feature type="transmembrane region" description="Helical" evidence="8">
    <location>
        <begin position="206"/>
        <end position="224"/>
    </location>
</feature>
<dbReference type="InterPro" id="IPR000917">
    <property type="entry name" value="Sulfatase_N"/>
</dbReference>
<dbReference type="eggNOG" id="COG1368">
    <property type="taxonomic scope" value="Bacteria"/>
</dbReference>
<feature type="domain" description="Sulfatase N-terminal" evidence="9">
    <location>
        <begin position="262"/>
        <end position="554"/>
    </location>
</feature>
<proteinExistence type="predicted"/>
<keyword evidence="4 8" id="KW-0812">Transmembrane</keyword>
<dbReference type="RefSeq" id="WP_005399023.1">
    <property type="nucleotide sequence ID" value="NZ_JH601088.1"/>
</dbReference>
<protein>
    <recommendedName>
        <fullName evidence="9">Sulfatase N-terminal domain-containing protein</fullName>
    </recommendedName>
</protein>
<reference evidence="10 11" key="1">
    <citation type="submission" date="2012-01" db="EMBL/GenBank/DDBJ databases">
        <title>The Genome Sequence of Helcococcus kunzii ATCC 51366.</title>
        <authorList>
            <consortium name="The Broad Institute Genome Sequencing Platform"/>
            <person name="Earl A."/>
            <person name="Ward D."/>
            <person name="Feldgarden M."/>
            <person name="Gevers D."/>
            <person name="Huys G."/>
            <person name="Young S.K."/>
            <person name="Zeng Q."/>
            <person name="Gargeya S."/>
            <person name="Fitzgerald M."/>
            <person name="Haas B."/>
            <person name="Abouelleil A."/>
            <person name="Alvarado L."/>
            <person name="Arachchi H.M."/>
            <person name="Berlin A."/>
            <person name="Chapman S.B."/>
            <person name="Gearin G."/>
            <person name="Goldberg J."/>
            <person name="Griggs A."/>
            <person name="Gujja S."/>
            <person name="Hansen M."/>
            <person name="Heiman D."/>
            <person name="Howarth C."/>
            <person name="Larimer J."/>
            <person name="Lui A."/>
            <person name="MacDonald P.J.P."/>
            <person name="McCowen C."/>
            <person name="Montmayeur A."/>
            <person name="Murphy C."/>
            <person name="Neiman D."/>
            <person name="Pearson M."/>
            <person name="Priest M."/>
            <person name="Roberts A."/>
            <person name="Saif S."/>
            <person name="Shea T."/>
            <person name="Sisk P."/>
            <person name="Stolte C."/>
            <person name="Sykes S."/>
            <person name="Wortman J."/>
            <person name="Nusbaum C."/>
            <person name="Birren B."/>
        </authorList>
    </citation>
    <scope>NUCLEOTIDE SEQUENCE [LARGE SCALE GENOMIC DNA]</scope>
    <source>
        <strain evidence="10 11">ATCC 51366</strain>
    </source>
</reference>
<feature type="transmembrane region" description="Helical" evidence="8">
    <location>
        <begin position="162"/>
        <end position="185"/>
    </location>
</feature>
<sequence>MLIINQIIITILLVIAMILLYGRNKEAIFKGLAISVIANSFSSLFLIFFRNKIYLYGGEHGNTFWIKYSLFAIGVSFILVVIAMLLEGKIHLEKKNGKWKILDYVLVLVGILFGFLNGTLIFVPTWFNKTFGEIPADHFIFLITQGNGESTKAQDLEIFNSMMVPVIMTAIIGGLVGFVRSNLVIENFRNDSKEGENKYIFKHTKLVAFILLLSMFAGSVVYAFKTIPLRDIIKLQFEKSTYVGDNYVMPTSENVKMPKKKRNLIHIWMESVENSYYSKELGGYDDKNLMPDLVKLSDSGVSFSHTDKHGGPQQTYASGHSIAGMVNMNSGVPMLAAGMRNGSNLSYPDFPTIGDILKKNGYETEFILGSDSKWGGLGDYYKKHGDFKIFDLVYAREQKLIPENYKVWWGFEDDKLYEYAKDEMNKLAKSDKPFYLIIENADTHFPNGYVSKNMKDKPFEMQYANVIHYSQKETVKLVQWIQQQEWYKDTTIVVTGDHKSMDKKFFEGWDPQYNRTIVNMFLNSIHGNDLPKEITNNRMFAPFDMFPTILSSIGVEIKDNRLGMGTDLFSGDKTLLEKDGLEKVETELPKRSEFYDSHRESWATKQDKDDVYK</sequence>
<feature type="transmembrane region" description="Helical" evidence="8">
    <location>
        <begin position="6"/>
        <end position="22"/>
    </location>
</feature>
<dbReference type="CDD" id="cd16015">
    <property type="entry name" value="LTA_synthase"/>
    <property type="match status" value="1"/>
</dbReference>
<comment type="subcellular location">
    <subcellularLocation>
        <location evidence="1">Cell membrane</location>
        <topology evidence="1">Multi-pass membrane protein</topology>
    </subcellularLocation>
</comment>
<keyword evidence="6 8" id="KW-0472">Membrane</keyword>
<evidence type="ECO:0000256" key="3">
    <source>
        <dbReference type="ARBA" id="ARBA00022475"/>
    </source>
</evidence>
<comment type="pathway">
    <text evidence="2">Cell wall biogenesis; lipoteichoic acid biosynthesis.</text>
</comment>
<dbReference type="OrthoDB" id="9760224at2"/>
<dbReference type="HOGENOM" id="CLU_023986_2_0_9"/>
<evidence type="ECO:0000313" key="10">
    <source>
        <dbReference type="EMBL" id="EHR32577.1"/>
    </source>
</evidence>
<dbReference type="GO" id="GO:0005886">
    <property type="term" value="C:plasma membrane"/>
    <property type="evidence" value="ECO:0007669"/>
    <property type="project" value="UniProtKB-SubCell"/>
</dbReference>
<dbReference type="EMBL" id="AGEI01000028">
    <property type="protein sequence ID" value="EHR32577.1"/>
    <property type="molecule type" value="Genomic_DNA"/>
</dbReference>
<evidence type="ECO:0000313" key="11">
    <source>
        <dbReference type="Proteomes" id="UP000004191"/>
    </source>
</evidence>
<dbReference type="GeneID" id="96999458"/>
<evidence type="ECO:0000256" key="8">
    <source>
        <dbReference type="SAM" id="Phobius"/>
    </source>
</evidence>
<dbReference type="InterPro" id="IPR017850">
    <property type="entry name" value="Alkaline_phosphatase_core_sf"/>
</dbReference>
<evidence type="ECO:0000256" key="4">
    <source>
        <dbReference type="ARBA" id="ARBA00022692"/>
    </source>
</evidence>
<keyword evidence="5 8" id="KW-1133">Transmembrane helix</keyword>
<dbReference type="Pfam" id="PF00884">
    <property type="entry name" value="Sulfatase"/>
    <property type="match status" value="1"/>
</dbReference>
<dbReference type="STRING" id="883114.HMPREF9709_01508"/>
<evidence type="ECO:0000256" key="7">
    <source>
        <dbReference type="SAM" id="MobiDB-lite"/>
    </source>
</evidence>
<evidence type="ECO:0000259" key="9">
    <source>
        <dbReference type="Pfam" id="PF00884"/>
    </source>
</evidence>
<evidence type="ECO:0000256" key="1">
    <source>
        <dbReference type="ARBA" id="ARBA00004651"/>
    </source>
</evidence>
<evidence type="ECO:0000256" key="5">
    <source>
        <dbReference type="ARBA" id="ARBA00022989"/>
    </source>
</evidence>
<feature type="transmembrane region" description="Helical" evidence="8">
    <location>
        <begin position="68"/>
        <end position="86"/>
    </location>
</feature>
<dbReference type="Proteomes" id="UP000004191">
    <property type="component" value="Unassembled WGS sequence"/>
</dbReference>
<keyword evidence="3" id="KW-1003">Cell membrane</keyword>
<dbReference type="AlphaFoldDB" id="H3NQ97"/>
<name>H3NQ97_9FIRM</name>
<dbReference type="SUPFAM" id="SSF53649">
    <property type="entry name" value="Alkaline phosphatase-like"/>
    <property type="match status" value="1"/>
</dbReference>
<feature type="transmembrane region" description="Helical" evidence="8">
    <location>
        <begin position="106"/>
        <end position="127"/>
    </location>
</feature>
<feature type="region of interest" description="Disordered" evidence="7">
    <location>
        <begin position="594"/>
        <end position="613"/>
    </location>
</feature>
<feature type="transmembrane region" description="Helical" evidence="8">
    <location>
        <begin position="29"/>
        <end position="48"/>
    </location>
</feature>
<comment type="caution">
    <text evidence="10">The sequence shown here is derived from an EMBL/GenBank/DDBJ whole genome shotgun (WGS) entry which is preliminary data.</text>
</comment>
<gene>
    <name evidence="10" type="ORF">HMPREF9709_01508</name>
</gene>
<dbReference type="PATRIC" id="fig|883114.3.peg.1506"/>
<dbReference type="PANTHER" id="PTHR47371:SF3">
    <property type="entry name" value="PHOSPHOGLYCEROL TRANSFERASE I"/>
    <property type="match status" value="1"/>
</dbReference>
<evidence type="ECO:0000256" key="2">
    <source>
        <dbReference type="ARBA" id="ARBA00004936"/>
    </source>
</evidence>
<organism evidence="10 11">
    <name type="scientific">Helcococcus kunzii ATCC 51366</name>
    <dbReference type="NCBI Taxonomy" id="883114"/>
    <lineage>
        <taxon>Bacteria</taxon>
        <taxon>Bacillati</taxon>
        <taxon>Bacillota</taxon>
        <taxon>Tissierellia</taxon>
        <taxon>Tissierellales</taxon>
        <taxon>Peptoniphilaceae</taxon>
        <taxon>Helcococcus</taxon>
    </lineage>
</organism>
<dbReference type="InterPro" id="IPR050448">
    <property type="entry name" value="OpgB/LTA_synthase_biosynth"/>
</dbReference>
<evidence type="ECO:0000256" key="6">
    <source>
        <dbReference type="ARBA" id="ARBA00023136"/>
    </source>
</evidence>